<protein>
    <submittedName>
        <fullName evidence="2">Uncharacterized protein</fullName>
    </submittedName>
</protein>
<feature type="non-terminal residue" evidence="2">
    <location>
        <position position="1"/>
    </location>
</feature>
<feature type="compositionally biased region" description="Low complexity" evidence="1">
    <location>
        <begin position="45"/>
        <end position="55"/>
    </location>
</feature>
<feature type="compositionally biased region" description="Low complexity" evidence="1">
    <location>
        <begin position="8"/>
        <end position="24"/>
    </location>
</feature>
<reference evidence="2" key="1">
    <citation type="submission" date="2021-04" db="EMBL/GenBank/DDBJ databases">
        <authorList>
            <consortium name="Molecular Ecology Group"/>
        </authorList>
    </citation>
    <scope>NUCLEOTIDE SEQUENCE</scope>
</reference>
<accession>A0A8S3ZJT4</accession>
<dbReference type="Proteomes" id="UP000678393">
    <property type="component" value="Unassembled WGS sequence"/>
</dbReference>
<evidence type="ECO:0000313" key="2">
    <source>
        <dbReference type="EMBL" id="CAG5129787.1"/>
    </source>
</evidence>
<evidence type="ECO:0000313" key="3">
    <source>
        <dbReference type="Proteomes" id="UP000678393"/>
    </source>
</evidence>
<name>A0A8S3ZJT4_9EUPU</name>
<gene>
    <name evidence="2" type="ORF">CUNI_LOCUS15345</name>
</gene>
<feature type="region of interest" description="Disordered" evidence="1">
    <location>
        <begin position="1"/>
        <end position="67"/>
    </location>
</feature>
<dbReference type="EMBL" id="CAJHNH020003672">
    <property type="protein sequence ID" value="CAG5129787.1"/>
    <property type="molecule type" value="Genomic_DNA"/>
</dbReference>
<evidence type="ECO:0000256" key="1">
    <source>
        <dbReference type="SAM" id="MobiDB-lite"/>
    </source>
</evidence>
<comment type="caution">
    <text evidence="2">The sequence shown here is derived from an EMBL/GenBank/DDBJ whole genome shotgun (WGS) entry which is preliminary data.</text>
</comment>
<sequence length="116" mass="12905">KSKKSKRQSSSSASPPPVSRSNPRVQDSDSGNSSPSPPPKKKQQPRSWSPSQSPKANDEYDARQYQKSQVGFSHQESFCDCTPDLHQQNSYIVTSLFYSSLVMGAVVMSKQYYVAQ</sequence>
<organism evidence="2 3">
    <name type="scientific">Candidula unifasciata</name>
    <dbReference type="NCBI Taxonomy" id="100452"/>
    <lineage>
        <taxon>Eukaryota</taxon>
        <taxon>Metazoa</taxon>
        <taxon>Spiralia</taxon>
        <taxon>Lophotrochozoa</taxon>
        <taxon>Mollusca</taxon>
        <taxon>Gastropoda</taxon>
        <taxon>Heterobranchia</taxon>
        <taxon>Euthyneura</taxon>
        <taxon>Panpulmonata</taxon>
        <taxon>Eupulmonata</taxon>
        <taxon>Stylommatophora</taxon>
        <taxon>Helicina</taxon>
        <taxon>Helicoidea</taxon>
        <taxon>Geomitridae</taxon>
        <taxon>Candidula</taxon>
    </lineage>
</organism>
<proteinExistence type="predicted"/>
<keyword evidence="3" id="KW-1185">Reference proteome</keyword>
<dbReference type="AlphaFoldDB" id="A0A8S3ZJT4"/>